<dbReference type="Proteomes" id="UP000199614">
    <property type="component" value="Unassembled WGS sequence"/>
</dbReference>
<keyword evidence="2" id="KW-1185">Reference proteome</keyword>
<dbReference type="STRING" id="260086.SAMN05216207_1009157"/>
<dbReference type="RefSeq" id="WP_093341316.1">
    <property type="nucleotide sequence ID" value="NZ_FOUY01000009.1"/>
</dbReference>
<gene>
    <name evidence="1" type="ORF">SAMN05216207_1009157</name>
</gene>
<proteinExistence type="predicted"/>
<accession>A0A1I4WYN6</accession>
<reference evidence="1 2" key="1">
    <citation type="submission" date="2016-10" db="EMBL/GenBank/DDBJ databases">
        <authorList>
            <person name="de Groot N.N."/>
        </authorList>
    </citation>
    <scope>NUCLEOTIDE SEQUENCE [LARGE SCALE GENOMIC DNA]</scope>
    <source>
        <strain evidence="1 2">CGMCC 4.1877</strain>
    </source>
</reference>
<dbReference type="AlphaFoldDB" id="A0A1I4WYN6"/>
<protein>
    <recommendedName>
        <fullName evidence="3">Polyketide cyclase / dehydrase and lipid transport</fullName>
    </recommendedName>
</protein>
<organism evidence="1 2">
    <name type="scientific">Pseudonocardia ammonioxydans</name>
    <dbReference type="NCBI Taxonomy" id="260086"/>
    <lineage>
        <taxon>Bacteria</taxon>
        <taxon>Bacillati</taxon>
        <taxon>Actinomycetota</taxon>
        <taxon>Actinomycetes</taxon>
        <taxon>Pseudonocardiales</taxon>
        <taxon>Pseudonocardiaceae</taxon>
        <taxon>Pseudonocardia</taxon>
    </lineage>
</organism>
<name>A0A1I4WYN6_PSUAM</name>
<evidence type="ECO:0000313" key="2">
    <source>
        <dbReference type="Proteomes" id="UP000199614"/>
    </source>
</evidence>
<dbReference type="OrthoDB" id="7067492at2"/>
<evidence type="ECO:0000313" key="1">
    <source>
        <dbReference type="EMBL" id="SFN18089.1"/>
    </source>
</evidence>
<evidence type="ECO:0008006" key="3">
    <source>
        <dbReference type="Google" id="ProtNLM"/>
    </source>
</evidence>
<sequence>MTIATSGVNGGRTESAEHASLRVDYADRFVLTTGAEADPEQWARAMFGDTPGFFGTLVWQGLLHLRLDRGRSADNVAGWRITDRGDDWIRLEARSWFLGGNLIVQIEPGQVALTTAVRYDRFPARQWWPLLARVHRRLIPGVLVGAAGQLSRSTVR</sequence>
<dbReference type="EMBL" id="FOUY01000009">
    <property type="protein sequence ID" value="SFN18089.1"/>
    <property type="molecule type" value="Genomic_DNA"/>
</dbReference>